<feature type="region of interest" description="Disordered" evidence="1">
    <location>
        <begin position="23"/>
        <end position="50"/>
    </location>
</feature>
<proteinExistence type="predicted"/>
<reference evidence="2" key="2">
    <citation type="journal article" date="2024" name="Plant">
        <title>Genomic evolution and insights into agronomic trait innovations of Sesamum species.</title>
        <authorList>
            <person name="Miao H."/>
            <person name="Wang L."/>
            <person name="Qu L."/>
            <person name="Liu H."/>
            <person name="Sun Y."/>
            <person name="Le M."/>
            <person name="Wang Q."/>
            <person name="Wei S."/>
            <person name="Zheng Y."/>
            <person name="Lin W."/>
            <person name="Duan Y."/>
            <person name="Cao H."/>
            <person name="Xiong S."/>
            <person name="Wang X."/>
            <person name="Wei L."/>
            <person name="Li C."/>
            <person name="Ma Q."/>
            <person name="Ju M."/>
            <person name="Zhao R."/>
            <person name="Li G."/>
            <person name="Mu C."/>
            <person name="Tian Q."/>
            <person name="Mei H."/>
            <person name="Zhang T."/>
            <person name="Gao T."/>
            <person name="Zhang H."/>
        </authorList>
    </citation>
    <scope>NUCLEOTIDE SEQUENCE</scope>
    <source>
        <strain evidence="2">G02</strain>
    </source>
</reference>
<name>A0AAW2QFW8_SESRA</name>
<organism evidence="2">
    <name type="scientific">Sesamum radiatum</name>
    <name type="common">Black benniseed</name>
    <dbReference type="NCBI Taxonomy" id="300843"/>
    <lineage>
        <taxon>Eukaryota</taxon>
        <taxon>Viridiplantae</taxon>
        <taxon>Streptophyta</taxon>
        <taxon>Embryophyta</taxon>
        <taxon>Tracheophyta</taxon>
        <taxon>Spermatophyta</taxon>
        <taxon>Magnoliopsida</taxon>
        <taxon>eudicotyledons</taxon>
        <taxon>Gunneridae</taxon>
        <taxon>Pentapetalae</taxon>
        <taxon>asterids</taxon>
        <taxon>lamiids</taxon>
        <taxon>Lamiales</taxon>
        <taxon>Pedaliaceae</taxon>
        <taxon>Sesamum</taxon>
    </lineage>
</organism>
<accession>A0AAW2QFW8</accession>
<sequence length="92" mass="10256">MPTKRAKGQSSFLALLAPRLTTRAKAPRRKIPPKLSFEQGSFPATGGGREQPSYRLLKGVRQLLDWTYIDNLPKVQVLGLFVSCLSKVTNEE</sequence>
<dbReference type="AlphaFoldDB" id="A0AAW2QFW8"/>
<protein>
    <submittedName>
        <fullName evidence="2">Uncharacterized protein</fullName>
    </submittedName>
</protein>
<comment type="caution">
    <text evidence="2">The sequence shown here is derived from an EMBL/GenBank/DDBJ whole genome shotgun (WGS) entry which is preliminary data.</text>
</comment>
<reference evidence="2" key="1">
    <citation type="submission" date="2020-06" db="EMBL/GenBank/DDBJ databases">
        <authorList>
            <person name="Li T."/>
            <person name="Hu X."/>
            <person name="Zhang T."/>
            <person name="Song X."/>
            <person name="Zhang H."/>
            <person name="Dai N."/>
            <person name="Sheng W."/>
            <person name="Hou X."/>
            <person name="Wei L."/>
        </authorList>
    </citation>
    <scope>NUCLEOTIDE SEQUENCE</scope>
    <source>
        <strain evidence="2">G02</strain>
        <tissue evidence="2">Leaf</tissue>
    </source>
</reference>
<dbReference type="EMBL" id="JACGWJ010000015">
    <property type="protein sequence ID" value="KAL0366770.1"/>
    <property type="molecule type" value="Genomic_DNA"/>
</dbReference>
<gene>
    <name evidence="2" type="ORF">Sradi_3567100</name>
</gene>
<evidence type="ECO:0000256" key="1">
    <source>
        <dbReference type="SAM" id="MobiDB-lite"/>
    </source>
</evidence>
<evidence type="ECO:0000313" key="2">
    <source>
        <dbReference type="EMBL" id="KAL0366770.1"/>
    </source>
</evidence>